<dbReference type="SUPFAM" id="SSF52540">
    <property type="entry name" value="P-loop containing nucleoside triphosphate hydrolases"/>
    <property type="match status" value="1"/>
</dbReference>
<dbReference type="InterPro" id="IPR003395">
    <property type="entry name" value="RecF/RecN/SMC_N"/>
</dbReference>
<name>A0A2S0VQ91_9ALTE</name>
<evidence type="ECO:0000256" key="6">
    <source>
        <dbReference type="HAMAP-Rule" id="MF_00365"/>
    </source>
</evidence>
<dbReference type="GO" id="GO:0003697">
    <property type="term" value="F:single-stranded DNA binding"/>
    <property type="evidence" value="ECO:0007669"/>
    <property type="project" value="UniProtKB-UniRule"/>
</dbReference>
<reference evidence="8 9" key="1">
    <citation type="submission" date="2018-01" db="EMBL/GenBank/DDBJ databases">
        <title>Genome sequence of a Cantenovulum-like bacteria.</title>
        <authorList>
            <person name="Tan W.R."/>
            <person name="Lau N.-S."/>
            <person name="Go F."/>
            <person name="Amirul A.-A.A."/>
        </authorList>
    </citation>
    <scope>NUCLEOTIDE SEQUENCE [LARGE SCALE GENOMIC DNA]</scope>
    <source>
        <strain evidence="8 9">CCB-QB4</strain>
    </source>
</reference>
<dbReference type="NCBIfam" id="TIGR00611">
    <property type="entry name" value="recf"/>
    <property type="match status" value="1"/>
</dbReference>
<dbReference type="InterPro" id="IPR001238">
    <property type="entry name" value="DNA-binding_RecF"/>
</dbReference>
<comment type="subcellular location">
    <subcellularLocation>
        <location evidence="6">Cytoplasm</location>
    </subcellularLocation>
</comment>
<keyword evidence="5 6" id="KW-0238">DNA-binding</keyword>
<dbReference type="AlphaFoldDB" id="A0A2S0VQ91"/>
<feature type="domain" description="RecF/RecN/SMC N-terminal" evidence="7">
    <location>
        <begin position="2"/>
        <end position="361"/>
    </location>
</feature>
<dbReference type="InterPro" id="IPR027417">
    <property type="entry name" value="P-loop_NTPase"/>
</dbReference>
<dbReference type="InterPro" id="IPR042174">
    <property type="entry name" value="RecF_2"/>
</dbReference>
<comment type="similarity">
    <text evidence="6">Belongs to the RecF family.</text>
</comment>
<keyword evidence="1 6" id="KW-0963">Cytoplasm</keyword>
<dbReference type="GO" id="GO:0005737">
    <property type="term" value="C:cytoplasm"/>
    <property type="evidence" value="ECO:0007669"/>
    <property type="project" value="UniProtKB-SubCell"/>
</dbReference>
<evidence type="ECO:0000256" key="1">
    <source>
        <dbReference type="ARBA" id="ARBA00022490"/>
    </source>
</evidence>
<evidence type="ECO:0000259" key="7">
    <source>
        <dbReference type="Pfam" id="PF02463"/>
    </source>
</evidence>
<dbReference type="GO" id="GO:0009432">
    <property type="term" value="P:SOS response"/>
    <property type="evidence" value="ECO:0007669"/>
    <property type="project" value="UniProtKB-UniRule"/>
</dbReference>
<dbReference type="GO" id="GO:0000731">
    <property type="term" value="P:DNA synthesis involved in DNA repair"/>
    <property type="evidence" value="ECO:0007669"/>
    <property type="project" value="TreeGrafter"/>
</dbReference>
<dbReference type="OrthoDB" id="9803889at2"/>
<dbReference type="EMBL" id="CP026604">
    <property type="protein sequence ID" value="AWB66377.1"/>
    <property type="molecule type" value="Genomic_DNA"/>
</dbReference>
<dbReference type="PANTHER" id="PTHR32182">
    <property type="entry name" value="DNA REPLICATION AND REPAIR PROTEIN RECF"/>
    <property type="match status" value="1"/>
</dbReference>
<keyword evidence="9" id="KW-1185">Reference proteome</keyword>
<keyword evidence="4 6" id="KW-0067">ATP-binding</keyword>
<gene>
    <name evidence="6" type="primary">recF</name>
    <name evidence="8" type="ORF">C2869_08020</name>
</gene>
<dbReference type="PANTHER" id="PTHR32182:SF0">
    <property type="entry name" value="DNA REPLICATION AND REPAIR PROTEIN RECF"/>
    <property type="match status" value="1"/>
</dbReference>
<comment type="function">
    <text evidence="6">The RecF protein is involved in DNA metabolism; it is required for DNA replication and normal SOS inducibility. RecF binds preferentially to single-stranded, linear DNA. It also seems to bind ATP.</text>
</comment>
<accession>A0A2S0VQ91</accession>
<dbReference type="KEGG" id="cate:C2869_08020"/>
<evidence type="ECO:0000256" key="3">
    <source>
        <dbReference type="ARBA" id="ARBA00022741"/>
    </source>
</evidence>
<dbReference type="Gene3D" id="1.20.1050.90">
    <property type="entry name" value="RecF/RecN/SMC, N-terminal domain"/>
    <property type="match status" value="1"/>
</dbReference>
<keyword evidence="6" id="KW-0234">DNA repair</keyword>
<evidence type="ECO:0000256" key="4">
    <source>
        <dbReference type="ARBA" id="ARBA00022840"/>
    </source>
</evidence>
<evidence type="ECO:0000313" key="8">
    <source>
        <dbReference type="EMBL" id="AWB66377.1"/>
    </source>
</evidence>
<dbReference type="GO" id="GO:0006302">
    <property type="term" value="P:double-strand break repair"/>
    <property type="evidence" value="ECO:0007669"/>
    <property type="project" value="TreeGrafter"/>
</dbReference>
<dbReference type="Proteomes" id="UP000244441">
    <property type="component" value="Chromosome"/>
</dbReference>
<dbReference type="HAMAP" id="MF_00365">
    <property type="entry name" value="RecF"/>
    <property type="match status" value="1"/>
</dbReference>
<feature type="binding site" evidence="6">
    <location>
        <begin position="30"/>
        <end position="37"/>
    </location>
    <ligand>
        <name>ATP</name>
        <dbReference type="ChEBI" id="CHEBI:30616"/>
    </ligand>
</feature>
<evidence type="ECO:0000256" key="5">
    <source>
        <dbReference type="ARBA" id="ARBA00023125"/>
    </source>
</evidence>
<dbReference type="RefSeq" id="WP_108602441.1">
    <property type="nucleotide sequence ID" value="NZ_CP026604.1"/>
</dbReference>
<dbReference type="Gene3D" id="3.40.50.300">
    <property type="entry name" value="P-loop containing nucleotide triphosphate hydrolases"/>
    <property type="match status" value="1"/>
</dbReference>
<evidence type="ECO:0000256" key="2">
    <source>
        <dbReference type="ARBA" id="ARBA00022705"/>
    </source>
</evidence>
<dbReference type="GO" id="GO:0005524">
    <property type="term" value="F:ATP binding"/>
    <property type="evidence" value="ECO:0007669"/>
    <property type="project" value="UniProtKB-UniRule"/>
</dbReference>
<proteinExistence type="inferred from homology"/>
<dbReference type="Pfam" id="PF02463">
    <property type="entry name" value="SMC_N"/>
    <property type="match status" value="1"/>
</dbReference>
<keyword evidence="6" id="KW-0742">SOS response</keyword>
<protein>
    <recommendedName>
        <fullName evidence="6">DNA replication and repair protein RecF</fullName>
    </recommendedName>
</protein>
<keyword evidence="6" id="KW-0227">DNA damage</keyword>
<organism evidence="8 9">
    <name type="scientific">Saccharobesus litoralis</name>
    <dbReference type="NCBI Taxonomy" id="2172099"/>
    <lineage>
        <taxon>Bacteria</taxon>
        <taxon>Pseudomonadati</taxon>
        <taxon>Pseudomonadota</taxon>
        <taxon>Gammaproteobacteria</taxon>
        <taxon>Alteromonadales</taxon>
        <taxon>Alteromonadaceae</taxon>
        <taxon>Saccharobesus</taxon>
    </lineage>
</organism>
<dbReference type="GO" id="GO:0006260">
    <property type="term" value="P:DNA replication"/>
    <property type="evidence" value="ECO:0007669"/>
    <property type="project" value="UniProtKB-UniRule"/>
</dbReference>
<evidence type="ECO:0000313" key="9">
    <source>
        <dbReference type="Proteomes" id="UP000244441"/>
    </source>
</evidence>
<keyword evidence="2 6" id="KW-0235">DNA replication</keyword>
<keyword evidence="3 6" id="KW-0547">Nucleotide-binding</keyword>
<sequence>MYIEKLVLSNIRNIEKLEFDLKPGCNLIVGNNGSGKTSILEAINLLGFGRSFRTHKTQDLVKKGTDNLTVSVRGHCDELVNRFGIRKTLNGKSEIRIDGKPVRKQSELSSFFPIVNCSPLSTSLLEDGPLVRRRFLDWLVFHVEHETISQVYREYDRSIEQRNKSLKFGDRRLAQTWQPKLVELNNQISKLRANVVEQFSPILLDTFSLLGQQNLLAQRQLKVEYKRGWKEAEDIGDILNSSIELDLKRGSTQYGVHKDELVFKIDDTPAKNILSRGEQKILLICMLLAASQFIEKNSSKKCIWLIDDVVAELDETTLTKLIKYLVNLERQVIITSIKKDLTLIQQLIDREYQVFHVEHGTQVLIDER</sequence>